<comment type="caution">
    <text evidence="1">The sequence shown here is derived from an EMBL/GenBank/DDBJ whole genome shotgun (WGS) entry which is preliminary data.</text>
</comment>
<dbReference type="InterPro" id="IPR014913">
    <property type="entry name" value="YppE-like"/>
</dbReference>
<sequence>MHKQLEELTKQLQNYNDEILQIAEQTRHHHEFPDFLGTVKPFVDEVKQVVDEWKRTALAWIQSARPKYVYPQQIETTGENIEKIAIEAFYPNAKISRIKQFHQSIEYTLLLVCERLKENE</sequence>
<dbReference type="Proteomes" id="UP000523087">
    <property type="component" value="Unassembled WGS sequence"/>
</dbReference>
<dbReference type="SUPFAM" id="SSF140415">
    <property type="entry name" value="YppE-like"/>
    <property type="match status" value="1"/>
</dbReference>
<evidence type="ECO:0000313" key="2">
    <source>
        <dbReference type="Proteomes" id="UP000523087"/>
    </source>
</evidence>
<dbReference type="AlphaFoldDB" id="A0A7W0BXZ2"/>
<dbReference type="RefSeq" id="WP_181555940.1">
    <property type="nucleotide sequence ID" value="NZ_JACDUT010000005.1"/>
</dbReference>
<protein>
    <submittedName>
        <fullName evidence="1">Heme oxygenase</fullName>
    </submittedName>
</protein>
<accession>A0A7W0BXZ2</accession>
<organism evidence="1 2">
    <name type="scientific">Thermaerobacillus caldiproteolyticus</name>
    <dbReference type="NCBI Taxonomy" id="247480"/>
    <lineage>
        <taxon>Bacteria</taxon>
        <taxon>Bacillati</taxon>
        <taxon>Bacillota</taxon>
        <taxon>Bacilli</taxon>
        <taxon>Bacillales</taxon>
        <taxon>Anoxybacillaceae</taxon>
        <taxon>Thermaerobacillus</taxon>
    </lineage>
</organism>
<keyword evidence="2" id="KW-1185">Reference proteome</keyword>
<gene>
    <name evidence="1" type="ORF">HNR31_001849</name>
</gene>
<dbReference type="Pfam" id="PF08807">
    <property type="entry name" value="DUF1798"/>
    <property type="match status" value="1"/>
</dbReference>
<name>A0A7W0BXZ2_9BACL</name>
<reference evidence="1 2" key="1">
    <citation type="submission" date="2020-07" db="EMBL/GenBank/DDBJ databases">
        <title>Genomic Encyclopedia of Type Strains, Phase IV (KMG-IV): sequencing the most valuable type-strain genomes for metagenomic binning, comparative biology and taxonomic classification.</title>
        <authorList>
            <person name="Goeker M."/>
        </authorList>
    </citation>
    <scope>NUCLEOTIDE SEQUENCE [LARGE SCALE GENOMIC DNA]</scope>
    <source>
        <strain evidence="1 2">DSM 15730</strain>
    </source>
</reference>
<proteinExistence type="predicted"/>
<dbReference type="EMBL" id="JACDUT010000005">
    <property type="protein sequence ID" value="MBA2875076.1"/>
    <property type="molecule type" value="Genomic_DNA"/>
</dbReference>
<evidence type="ECO:0000313" key="1">
    <source>
        <dbReference type="EMBL" id="MBA2875076.1"/>
    </source>
</evidence>
<dbReference type="InterPro" id="IPR023351">
    <property type="entry name" value="YppE-like_sf"/>
</dbReference>
<dbReference type="Gene3D" id="1.20.120.440">
    <property type="entry name" value="YppE-like"/>
    <property type="match status" value="1"/>
</dbReference>